<evidence type="ECO:0000313" key="3">
    <source>
        <dbReference type="Proteomes" id="UP001251528"/>
    </source>
</evidence>
<evidence type="ECO:0000313" key="2">
    <source>
        <dbReference type="EMBL" id="KAK2592025.1"/>
    </source>
</evidence>
<name>A0AAJ0CFC5_9HYPO</name>
<accession>A0AAJ0CFC5</accession>
<keyword evidence="3" id="KW-1185">Reference proteome</keyword>
<comment type="caution">
    <text evidence="2">The sequence shown here is derived from an EMBL/GenBank/DDBJ whole genome shotgun (WGS) entry which is preliminary data.</text>
</comment>
<feature type="region of interest" description="Disordered" evidence="1">
    <location>
        <begin position="176"/>
        <end position="218"/>
    </location>
</feature>
<feature type="compositionally biased region" description="Basic and acidic residues" evidence="1">
    <location>
        <begin position="177"/>
        <end position="190"/>
    </location>
</feature>
<dbReference type="AlphaFoldDB" id="A0AAJ0CFC5"/>
<protein>
    <submittedName>
        <fullName evidence="2">Uncharacterized protein</fullName>
    </submittedName>
</protein>
<proteinExistence type="predicted"/>
<gene>
    <name evidence="2" type="ORF">QQS21_010296</name>
</gene>
<dbReference type="EMBL" id="JASWJB010000294">
    <property type="protein sequence ID" value="KAK2592025.1"/>
    <property type="molecule type" value="Genomic_DNA"/>
</dbReference>
<sequence length="285" mass="32500">MLVHHQSYWRKAQISELPPIGECYEATQNRLQGAFNKHDAVQVSLKADLFLSLPTEAPAQDPAVEENTAEEILALKKSTAKEILGLTDEHCTPKEFEPSLQWDQRVHAYAICTEWLATHLFESGASQDGEEGYGYLNRAIESLKQGDYECRIWAAALSRRLKLWLELEKRYKKAPRLTKDNRKSTFERKPSNAKGGGDQRGLLLDPDEGNEHKKSRSKKFENEIARLHAIKLMIPESPIERVGSYHLKGSRAHQRLKRKGEEAGLLPALERFIMTMLFVPGQRDL</sequence>
<reference evidence="2" key="1">
    <citation type="submission" date="2023-06" db="EMBL/GenBank/DDBJ databases">
        <title>Conoideocrella luteorostrata (Hypocreales: Clavicipitaceae), a potential biocontrol fungus for elongate hemlock scale in United States Christmas tree production areas.</title>
        <authorList>
            <person name="Barrett H."/>
            <person name="Lovett B."/>
            <person name="Macias A.M."/>
            <person name="Stajich J.E."/>
            <person name="Kasson M.T."/>
        </authorList>
    </citation>
    <scope>NUCLEOTIDE SEQUENCE</scope>
    <source>
        <strain evidence="2">ARSEF 14590</strain>
    </source>
</reference>
<evidence type="ECO:0000256" key="1">
    <source>
        <dbReference type="SAM" id="MobiDB-lite"/>
    </source>
</evidence>
<organism evidence="2 3">
    <name type="scientific">Conoideocrella luteorostrata</name>
    <dbReference type="NCBI Taxonomy" id="1105319"/>
    <lineage>
        <taxon>Eukaryota</taxon>
        <taxon>Fungi</taxon>
        <taxon>Dikarya</taxon>
        <taxon>Ascomycota</taxon>
        <taxon>Pezizomycotina</taxon>
        <taxon>Sordariomycetes</taxon>
        <taxon>Hypocreomycetidae</taxon>
        <taxon>Hypocreales</taxon>
        <taxon>Clavicipitaceae</taxon>
        <taxon>Conoideocrella</taxon>
    </lineage>
</organism>
<dbReference type="Proteomes" id="UP001251528">
    <property type="component" value="Unassembled WGS sequence"/>
</dbReference>